<organism evidence="1 2">
    <name type="scientific">Dictyobacter halimunensis</name>
    <dbReference type="NCBI Taxonomy" id="3026934"/>
    <lineage>
        <taxon>Bacteria</taxon>
        <taxon>Bacillati</taxon>
        <taxon>Chloroflexota</taxon>
        <taxon>Ktedonobacteria</taxon>
        <taxon>Ktedonobacterales</taxon>
        <taxon>Dictyobacteraceae</taxon>
        <taxon>Dictyobacter</taxon>
    </lineage>
</organism>
<evidence type="ECO:0000313" key="2">
    <source>
        <dbReference type="Proteomes" id="UP001344906"/>
    </source>
</evidence>
<protein>
    <submittedName>
        <fullName evidence="1">Uncharacterized protein</fullName>
    </submittedName>
</protein>
<gene>
    <name evidence="1" type="ORF">KDH_26760</name>
</gene>
<dbReference type="Proteomes" id="UP001344906">
    <property type="component" value="Unassembled WGS sequence"/>
</dbReference>
<keyword evidence="2" id="KW-1185">Reference proteome</keyword>
<evidence type="ECO:0000313" key="1">
    <source>
        <dbReference type="EMBL" id="GLV55832.1"/>
    </source>
</evidence>
<comment type="caution">
    <text evidence="1">The sequence shown here is derived from an EMBL/GenBank/DDBJ whole genome shotgun (WGS) entry which is preliminary data.</text>
</comment>
<sequence length="488" mass="53802">MDVGGERDLRAHARARLRDGLEQNIRLVLAKSAIALLEQDGDDREPLRIGLEFGVHHRRLGWGQGLTMLTCFGNLLPHLDAKERPRAVYQGLDAVSRETAGAAQRFILKPLPGPTPPASTLKRWFRQFLAVRDEEGAERVLVSAVRAGLSPAELAELLFAATTDYRYLQIGHALDFVNKALEALDLVGWEPDVTEAVLSSLVPGIAAGSRQEESNAWRHPLDLVALLEQAFPQLPAALTEGRQAQGAWVGRVALAEQVLADDPQATMEALLQALREGATPEQVAGAVSYAAALRIARFHLSNEFGDWDTTLHTFTFAHAVHMGLRRIVTVPEAEAAQAELLRGVGDAAMSIYLDRFLNIPPTRIPEPQPRGDQPERMLEQLLAQLDTQQQVNEVAELVARYLCEGGDERHLLAQLGHALLREDRDFHSIQAVEAAFREYELLRGTPEATHVLIAAARYLAAHAPTPRAQGQTYQIALRLHRGEHLFEG</sequence>
<dbReference type="EMBL" id="BSRI01000001">
    <property type="protein sequence ID" value="GLV55832.1"/>
    <property type="molecule type" value="Genomic_DNA"/>
</dbReference>
<accession>A0ABQ6FS28</accession>
<name>A0ABQ6FS28_9CHLR</name>
<proteinExistence type="predicted"/>
<reference evidence="1 2" key="1">
    <citation type="submission" date="2023-02" db="EMBL/GenBank/DDBJ databases">
        <title>Dictyobacter halimunensis sp. nov., a new member of the class Ktedonobacteria from forest soil in a geothermal area.</title>
        <authorList>
            <person name="Rachmania M.K."/>
            <person name="Ningsih F."/>
            <person name="Sakai Y."/>
            <person name="Yabe S."/>
            <person name="Yokota A."/>
            <person name="Sjamsuridzal W."/>
        </authorList>
    </citation>
    <scope>NUCLEOTIDE SEQUENCE [LARGE SCALE GENOMIC DNA]</scope>
    <source>
        <strain evidence="1 2">S3.2.2.5</strain>
    </source>
</reference>